<dbReference type="OrthoDB" id="8124at10239"/>
<reference evidence="2" key="1">
    <citation type="journal article" date="2014" name="Mol. Microbiol.">
        <title>Inter-viral conflicts that exploit host CRISPR immune systems of Sulfolobus.</title>
        <authorList>
            <person name="Erdmann S."/>
            <person name="Le Moine Bauer S."/>
            <person name="Garrett R.A."/>
        </authorList>
    </citation>
    <scope>NUCLEOTIDE SEQUENCE [LARGE SCALE GENOMIC DNA]</scope>
    <source>
        <strain evidence="2">SIRV3</strain>
    </source>
</reference>
<keyword evidence="3" id="KW-1185">Reference proteome</keyword>
<reference evidence="2" key="2">
    <citation type="submission" date="2016-08" db="EMBL/GenBank/DDBJ databases">
        <authorList>
            <person name="Erdmann S."/>
            <person name="Le Moine Bauer S."/>
            <person name="Garrett R.A."/>
        </authorList>
    </citation>
    <scope>NUCLEOTIDE SEQUENCE</scope>
    <source>
        <strain evidence="2">SIRV3</strain>
    </source>
</reference>
<sequence>MVKMNYEDHIKESFKVKYPSDTIFPSEVGICYRKSYLARNIEFERGINEIYLDLGEQYHERIEQYFKEKLNCQTEVEIKDEVEGMKISGRIDIICNNDLLEIKTISYNYFQVKEYHLYQVALYYHILKKQNYQINNVYIIYLNRNTREVKQFKIDEKVLENYYQKVIEWIKKFKEYLKETDYKKVPGVNNYICKSCEFKQKCIISLF</sequence>
<dbReference type="EMBL" id="KX712143">
    <property type="protein sequence ID" value="AOG61574.1"/>
    <property type="molecule type" value="Genomic_DNA"/>
</dbReference>
<dbReference type="InterPro" id="IPR011604">
    <property type="entry name" value="PDDEXK-like_dom_sf"/>
</dbReference>
<proteinExistence type="predicted"/>
<evidence type="ECO:0000313" key="3">
    <source>
        <dbReference type="Proteomes" id="UP000202470"/>
    </source>
</evidence>
<protein>
    <submittedName>
        <fullName evidence="2">Cas4-like protein</fullName>
    </submittedName>
</protein>
<dbReference type="InterPro" id="IPR038726">
    <property type="entry name" value="PDDEXK_AddAB-type"/>
</dbReference>
<dbReference type="Proteomes" id="UP000202470">
    <property type="component" value="Segment"/>
</dbReference>
<accession>A0A1B3SN15</accession>
<evidence type="ECO:0000259" key="1">
    <source>
        <dbReference type="Pfam" id="PF12705"/>
    </source>
</evidence>
<dbReference type="KEGG" id="vg:28721307"/>
<dbReference type="Gene3D" id="3.90.320.10">
    <property type="match status" value="1"/>
</dbReference>
<evidence type="ECO:0000313" key="2">
    <source>
        <dbReference type="EMBL" id="AOG61574.1"/>
    </source>
</evidence>
<organism evidence="2">
    <name type="scientific">Sulfolobus islandicus rod-shaped virus 3</name>
    <dbReference type="NCBI Taxonomy" id="2848124"/>
    <lineage>
        <taxon>Viruses</taxon>
        <taxon>Adnaviria</taxon>
        <taxon>Zilligvirae</taxon>
        <taxon>Taleaviricota</taxon>
        <taxon>Tokiviricetes</taxon>
        <taxon>Ligamenvirales</taxon>
        <taxon>Rudiviridae</taxon>
        <taxon>Icerudivirus</taxon>
        <taxon>Icerudivirus gunnuhverense</taxon>
        <taxon>Icerudivirus SIRV3</taxon>
    </lineage>
</organism>
<dbReference type="Pfam" id="PF12705">
    <property type="entry name" value="PDDEXK_1"/>
    <property type="match status" value="1"/>
</dbReference>
<feature type="domain" description="PD-(D/E)XK endonuclease-like" evidence="1">
    <location>
        <begin position="45"/>
        <end position="202"/>
    </location>
</feature>
<name>A0A1B3SN15_9VIRU</name>